<feature type="transmembrane region" description="Helical" evidence="13">
    <location>
        <begin position="188"/>
        <end position="210"/>
    </location>
</feature>
<dbReference type="PIRSF" id="PIRSF006603">
    <property type="entry name" value="DinF"/>
    <property type="match status" value="1"/>
</dbReference>
<evidence type="ECO:0000256" key="4">
    <source>
        <dbReference type="ARBA" id="ARBA00020268"/>
    </source>
</evidence>
<dbReference type="eggNOG" id="COG0534">
    <property type="taxonomic scope" value="Bacteria"/>
</dbReference>
<evidence type="ECO:0000256" key="13">
    <source>
        <dbReference type="SAM" id="Phobius"/>
    </source>
</evidence>
<reference evidence="14 15" key="2">
    <citation type="journal article" date="2015" name="J. Bacteriol.">
        <title>Genomic, proteomic, and biochemical analysis of the organohalide respiratory pathway in Desulfitobacterium dehalogenans.</title>
        <authorList>
            <person name="Kruse T."/>
            <person name="van de Pas B.A."/>
            <person name="Atteia A."/>
            <person name="Krab K."/>
            <person name="Hagen W.R."/>
            <person name="Goodwin L."/>
            <person name="Chain P."/>
            <person name="Boeren S."/>
            <person name="Maphosa F."/>
            <person name="Schraa G."/>
            <person name="de Vos W.M."/>
            <person name="van der Oost J."/>
            <person name="Smidt H."/>
            <person name="Stams A.J."/>
        </authorList>
    </citation>
    <scope>NUCLEOTIDE SEQUENCE [LARGE SCALE GENOMIC DNA]</scope>
    <source>
        <strain evidence="15">ATCC 51507 / DSM 9161 / JW/IU-DC1</strain>
    </source>
</reference>
<evidence type="ECO:0000256" key="6">
    <source>
        <dbReference type="ARBA" id="ARBA00022449"/>
    </source>
</evidence>
<dbReference type="Proteomes" id="UP000006053">
    <property type="component" value="Chromosome"/>
</dbReference>
<keyword evidence="9 13" id="KW-1133">Transmembrane helix</keyword>
<feature type="transmembrane region" description="Helical" evidence="13">
    <location>
        <begin position="385"/>
        <end position="403"/>
    </location>
</feature>
<name>I4A9R0_DESDJ</name>
<feature type="transmembrane region" description="Helical" evidence="13">
    <location>
        <begin position="345"/>
        <end position="365"/>
    </location>
</feature>
<dbReference type="PANTHER" id="PTHR43298:SF2">
    <property type="entry name" value="FMN_FAD EXPORTER YEEO-RELATED"/>
    <property type="match status" value="1"/>
</dbReference>
<keyword evidence="11 13" id="KW-0472">Membrane</keyword>
<feature type="transmembrane region" description="Helical" evidence="13">
    <location>
        <begin position="80"/>
        <end position="105"/>
    </location>
</feature>
<evidence type="ECO:0000256" key="2">
    <source>
        <dbReference type="ARBA" id="ARBA00004651"/>
    </source>
</evidence>
<dbReference type="AlphaFoldDB" id="I4A9R0"/>
<evidence type="ECO:0000256" key="8">
    <source>
        <dbReference type="ARBA" id="ARBA00022692"/>
    </source>
</evidence>
<dbReference type="InterPro" id="IPR002528">
    <property type="entry name" value="MATE_fam"/>
</dbReference>
<evidence type="ECO:0000256" key="5">
    <source>
        <dbReference type="ARBA" id="ARBA00022448"/>
    </source>
</evidence>
<organism evidence="14 15">
    <name type="scientific">Desulfitobacterium dehalogenans (strain ATCC 51507 / DSM 9161 / JW/IU-DC1)</name>
    <dbReference type="NCBI Taxonomy" id="756499"/>
    <lineage>
        <taxon>Bacteria</taxon>
        <taxon>Bacillati</taxon>
        <taxon>Bacillota</taxon>
        <taxon>Clostridia</taxon>
        <taxon>Eubacteriales</taxon>
        <taxon>Desulfitobacteriaceae</taxon>
        <taxon>Desulfitobacterium</taxon>
    </lineage>
</organism>
<dbReference type="InterPro" id="IPR050222">
    <property type="entry name" value="MATE_MdtK"/>
</dbReference>
<accession>I4A9R0</accession>
<evidence type="ECO:0000313" key="14">
    <source>
        <dbReference type="EMBL" id="AFM00695.1"/>
    </source>
</evidence>
<dbReference type="CDD" id="cd13131">
    <property type="entry name" value="MATE_NorM_like"/>
    <property type="match status" value="1"/>
</dbReference>
<feature type="transmembrane region" description="Helical" evidence="13">
    <location>
        <begin position="216"/>
        <end position="241"/>
    </location>
</feature>
<evidence type="ECO:0000256" key="3">
    <source>
        <dbReference type="ARBA" id="ARBA00010199"/>
    </source>
</evidence>
<proteinExistence type="inferred from homology"/>
<dbReference type="InterPro" id="IPR048279">
    <property type="entry name" value="MdtK-like"/>
</dbReference>
<evidence type="ECO:0000256" key="1">
    <source>
        <dbReference type="ARBA" id="ARBA00003408"/>
    </source>
</evidence>
<evidence type="ECO:0000256" key="10">
    <source>
        <dbReference type="ARBA" id="ARBA00023065"/>
    </source>
</evidence>
<dbReference type="NCBIfam" id="TIGR00797">
    <property type="entry name" value="matE"/>
    <property type="match status" value="1"/>
</dbReference>
<comment type="function">
    <text evidence="1">Multidrug efflux pump.</text>
</comment>
<dbReference type="PANTHER" id="PTHR43298">
    <property type="entry name" value="MULTIDRUG RESISTANCE PROTEIN NORM-RELATED"/>
    <property type="match status" value="1"/>
</dbReference>
<feature type="transmembrane region" description="Helical" evidence="13">
    <location>
        <begin position="415"/>
        <end position="438"/>
    </location>
</feature>
<evidence type="ECO:0000256" key="9">
    <source>
        <dbReference type="ARBA" id="ARBA00022989"/>
    </source>
</evidence>
<feature type="transmembrane region" description="Helical" evidence="13">
    <location>
        <begin position="444"/>
        <end position="463"/>
    </location>
</feature>
<dbReference type="STRING" id="756499.Desde_2357"/>
<feature type="transmembrane region" description="Helical" evidence="13">
    <location>
        <begin position="40"/>
        <end position="60"/>
    </location>
</feature>
<keyword evidence="15" id="KW-1185">Reference proteome</keyword>
<dbReference type="EMBL" id="CP003348">
    <property type="protein sequence ID" value="AFM00695.1"/>
    <property type="molecule type" value="Genomic_DNA"/>
</dbReference>
<keyword evidence="8 13" id="KW-0812">Transmembrane</keyword>
<comment type="similarity">
    <text evidence="3">Belongs to the multi antimicrobial extrusion (MATE) (TC 2.A.66.1) family.</text>
</comment>
<dbReference type="HOGENOM" id="CLU_012893_6_0_9"/>
<feature type="transmembrane region" description="Helical" evidence="13">
    <location>
        <begin position="312"/>
        <end position="333"/>
    </location>
</feature>
<keyword evidence="7" id="KW-1003">Cell membrane</keyword>
<feature type="transmembrane region" description="Helical" evidence="13">
    <location>
        <begin position="117"/>
        <end position="135"/>
    </location>
</feature>
<dbReference type="KEGG" id="ddh:Desde_2357"/>
<dbReference type="GO" id="GO:0005886">
    <property type="term" value="C:plasma membrane"/>
    <property type="evidence" value="ECO:0007669"/>
    <property type="project" value="UniProtKB-SubCell"/>
</dbReference>
<evidence type="ECO:0000313" key="15">
    <source>
        <dbReference type="Proteomes" id="UP000006053"/>
    </source>
</evidence>
<dbReference type="GO" id="GO:0006811">
    <property type="term" value="P:monoatomic ion transport"/>
    <property type="evidence" value="ECO:0007669"/>
    <property type="project" value="UniProtKB-KW"/>
</dbReference>
<evidence type="ECO:0000256" key="12">
    <source>
        <dbReference type="ARBA" id="ARBA00031636"/>
    </source>
</evidence>
<keyword evidence="10" id="KW-0406">Ion transport</keyword>
<comment type="subcellular location">
    <subcellularLocation>
        <location evidence="2">Cell membrane</location>
        <topology evidence="2">Multi-pass membrane protein</topology>
    </subcellularLocation>
</comment>
<dbReference type="GO" id="GO:0015297">
    <property type="term" value="F:antiporter activity"/>
    <property type="evidence" value="ECO:0007669"/>
    <property type="project" value="UniProtKB-KW"/>
</dbReference>
<keyword evidence="5" id="KW-0813">Transport</keyword>
<gene>
    <name evidence="14" type="ordered locus">Desde_2357</name>
</gene>
<dbReference type="GO" id="GO:0042910">
    <property type="term" value="F:xenobiotic transmembrane transporter activity"/>
    <property type="evidence" value="ECO:0007669"/>
    <property type="project" value="InterPro"/>
</dbReference>
<feature type="transmembrane region" description="Helical" evidence="13">
    <location>
        <begin position="270"/>
        <end position="292"/>
    </location>
</feature>
<sequence>MLDFYPAFGLRCSSCRYNSCEGILFFMEQITTIKLKIHQFIYILLPILISQVALFSMSFFDTVMSGQASSVDLAGVAIGASLWAPVSTGLGGILIAITPIVGHLLGAKRKNDVPFNVLQGIYLALAIAFLVILAGSMSLEGLLSLMNLEPQVRSIARGFLTAIAFGVPPYFVYQVLRGFIDALGYTRITMLITLLSLPVNICLNYVLIFGKFGFPAFGGIGAGIATSIAYYCLMLIALLIIHRHPYFKEFAIFKRLHPLSWKTWLNQLKIGIPIGFSIFFETGMFCAVTLLMSRFNTITIAAHQGAMNFASMIYMIPLSFSMALTILVGFEVGARRYHDAKQYSLIGLGFSFSIALLTALLLFLFKEQVAGLYSKEWDVILLAKQFLIYAIFFQFSDALATPIQGILRGYKDVNLPFITSLISYWFIALPIGYFLAAYTSFGAFGFWIGLIIGITTNACCLLLRLRYILRRQLAV</sequence>
<keyword evidence="6" id="KW-0050">Antiport</keyword>
<protein>
    <recommendedName>
        <fullName evidence="4">Probable multidrug resistance protein NorM</fullName>
    </recommendedName>
    <alternativeName>
        <fullName evidence="12">Multidrug-efflux transporter</fullName>
    </alternativeName>
</protein>
<dbReference type="Pfam" id="PF01554">
    <property type="entry name" value="MatE"/>
    <property type="match status" value="2"/>
</dbReference>
<evidence type="ECO:0000256" key="11">
    <source>
        <dbReference type="ARBA" id="ARBA00023136"/>
    </source>
</evidence>
<feature type="transmembrane region" description="Helical" evidence="13">
    <location>
        <begin position="155"/>
        <end position="176"/>
    </location>
</feature>
<reference evidence="15" key="1">
    <citation type="submission" date="2012-06" db="EMBL/GenBank/DDBJ databases">
        <title>Complete sequence of Desulfitobacterium dehalogenans ATCC 51507.</title>
        <authorList>
            <person name="Lucas S."/>
            <person name="Han J."/>
            <person name="Lapidus A."/>
            <person name="Cheng J.-F."/>
            <person name="Goodwin L."/>
            <person name="Pitluck S."/>
            <person name="Peters L."/>
            <person name="Ovchinnikova G."/>
            <person name="Teshima H."/>
            <person name="Detter J.C."/>
            <person name="Han C."/>
            <person name="Tapia R."/>
            <person name="Land M."/>
            <person name="Hauser L."/>
            <person name="Kyrpides N."/>
            <person name="Ivanova N."/>
            <person name="Pagani I."/>
            <person name="Kruse T."/>
            <person name="de Vos W.M."/>
            <person name="Smidt H."/>
            <person name="Woyke T."/>
        </authorList>
    </citation>
    <scope>NUCLEOTIDE SEQUENCE [LARGE SCALE GENOMIC DNA]</scope>
    <source>
        <strain evidence="15">ATCC 51507 / DSM 9161 / JW/IU-DC1</strain>
    </source>
</reference>
<evidence type="ECO:0000256" key="7">
    <source>
        <dbReference type="ARBA" id="ARBA00022475"/>
    </source>
</evidence>